<dbReference type="OrthoDB" id="6522570at2"/>
<reference evidence="3" key="1">
    <citation type="submission" date="2019-10" db="EMBL/GenBank/DDBJ databases">
        <title>Complete Genome Sequence of Bradyrhizobium betae type strain PL7HG1T.</title>
        <authorList>
            <person name="Bromfield E.S.P."/>
            <person name="Cloutier S."/>
        </authorList>
    </citation>
    <scope>NUCLEOTIDE SEQUENCE [LARGE SCALE GENOMIC DNA]</scope>
    <source>
        <strain evidence="3">PL7HG1</strain>
    </source>
</reference>
<dbReference type="PANTHER" id="PTHR30024:SF42">
    <property type="entry name" value="ALIPHATIC SULFONATES-BINDING PROTEIN-RELATED"/>
    <property type="match status" value="1"/>
</dbReference>
<proteinExistence type="predicted"/>
<protein>
    <recommendedName>
        <fullName evidence="4">ABC transporter substrate-binding protein</fullName>
    </recommendedName>
</protein>
<dbReference type="PANTHER" id="PTHR30024">
    <property type="entry name" value="ALIPHATIC SULFONATES-BINDING PROTEIN-RELATED"/>
    <property type="match status" value="1"/>
</dbReference>
<dbReference type="InterPro" id="IPR006311">
    <property type="entry name" value="TAT_signal"/>
</dbReference>
<accession>A0A5P6P3Z4</accession>
<feature type="signal peptide" evidence="1">
    <location>
        <begin position="1"/>
        <end position="24"/>
    </location>
</feature>
<dbReference type="PROSITE" id="PS51318">
    <property type="entry name" value="TAT"/>
    <property type="match status" value="1"/>
</dbReference>
<dbReference type="Gene3D" id="3.40.190.10">
    <property type="entry name" value="Periplasmic binding protein-like II"/>
    <property type="match status" value="1"/>
</dbReference>
<gene>
    <name evidence="2" type="ORF">F8237_12140</name>
</gene>
<sequence length="165" mass="18173">MITRRHILATTLVLATALAAPARAEDKPAEIRIGTQKGGFFPAVRQRQTLENAFKPLGIDAYYIANTDFVEKYPSLVARLNTTFASEGVWADAHHEEVAKAQAEATGVDIEAIRRFVNRSSYRVVPLDADVIKSQQAVADRFAKLGLIPKPVNVSDIVWKWTPGS</sequence>
<evidence type="ECO:0000256" key="1">
    <source>
        <dbReference type="SAM" id="SignalP"/>
    </source>
</evidence>
<dbReference type="AlphaFoldDB" id="A0A5P6P3Z4"/>
<evidence type="ECO:0008006" key="4">
    <source>
        <dbReference type="Google" id="ProtNLM"/>
    </source>
</evidence>
<evidence type="ECO:0000313" key="2">
    <source>
        <dbReference type="EMBL" id="QFI73082.1"/>
    </source>
</evidence>
<feature type="chain" id="PRO_5024861040" description="ABC transporter substrate-binding protein" evidence="1">
    <location>
        <begin position="25"/>
        <end position="165"/>
    </location>
</feature>
<keyword evidence="1" id="KW-0732">Signal</keyword>
<name>A0A5P6P3Z4_9BRAD</name>
<dbReference type="Proteomes" id="UP000325641">
    <property type="component" value="Chromosome"/>
</dbReference>
<dbReference type="RefSeq" id="WP_151644928.1">
    <property type="nucleotide sequence ID" value="NZ_CP044543.1"/>
</dbReference>
<dbReference type="SUPFAM" id="SSF53850">
    <property type="entry name" value="Periplasmic binding protein-like II"/>
    <property type="match status" value="1"/>
</dbReference>
<evidence type="ECO:0000313" key="3">
    <source>
        <dbReference type="Proteomes" id="UP000325641"/>
    </source>
</evidence>
<organism evidence="2 3">
    <name type="scientific">Bradyrhizobium betae</name>
    <dbReference type="NCBI Taxonomy" id="244734"/>
    <lineage>
        <taxon>Bacteria</taxon>
        <taxon>Pseudomonadati</taxon>
        <taxon>Pseudomonadota</taxon>
        <taxon>Alphaproteobacteria</taxon>
        <taxon>Hyphomicrobiales</taxon>
        <taxon>Nitrobacteraceae</taxon>
        <taxon>Bradyrhizobium</taxon>
    </lineage>
</organism>
<dbReference type="EMBL" id="CP044543">
    <property type="protein sequence ID" value="QFI73082.1"/>
    <property type="molecule type" value="Genomic_DNA"/>
</dbReference>
<dbReference type="KEGG" id="bbet:F8237_12140"/>